<dbReference type="SUPFAM" id="SSF101801">
    <property type="entry name" value="Surface presentation of antigens (SPOA)"/>
    <property type="match status" value="1"/>
</dbReference>
<dbReference type="Gene3D" id="2.30.330.10">
    <property type="entry name" value="SpoA-like"/>
    <property type="match status" value="1"/>
</dbReference>
<dbReference type="InterPro" id="IPR001543">
    <property type="entry name" value="FliN-like_C"/>
</dbReference>
<dbReference type="PRINTS" id="PR00956">
    <property type="entry name" value="FLGMOTORFLIN"/>
</dbReference>
<evidence type="ECO:0000256" key="1">
    <source>
        <dbReference type="ARBA" id="ARBA00009226"/>
    </source>
</evidence>
<feature type="domain" description="Flagellar motor switch protein FliN-like C-terminal" evidence="2">
    <location>
        <begin position="11"/>
        <end position="80"/>
    </location>
</feature>
<dbReference type="Pfam" id="PF01052">
    <property type="entry name" value="FliMN_C"/>
    <property type="match status" value="1"/>
</dbReference>
<dbReference type="InterPro" id="IPR001172">
    <property type="entry name" value="FliN_T3SS_HrcQb"/>
</dbReference>
<organism evidence="3 4">
    <name type="scientific">Paracoccus litorisediminis</name>
    <dbReference type="NCBI Taxonomy" id="2006130"/>
    <lineage>
        <taxon>Bacteria</taxon>
        <taxon>Pseudomonadati</taxon>
        <taxon>Pseudomonadota</taxon>
        <taxon>Alphaproteobacteria</taxon>
        <taxon>Rhodobacterales</taxon>
        <taxon>Paracoccaceae</taxon>
        <taxon>Paracoccus</taxon>
    </lineage>
</organism>
<protein>
    <recommendedName>
        <fullName evidence="2">Flagellar motor switch protein FliN-like C-terminal domain-containing protein</fullName>
    </recommendedName>
</protein>
<name>A0A844HJ14_9RHOB</name>
<gene>
    <name evidence="3" type="ORF">GL300_07315</name>
</gene>
<dbReference type="GO" id="GO:0071973">
    <property type="term" value="P:bacterial-type flagellum-dependent cell motility"/>
    <property type="evidence" value="ECO:0007669"/>
    <property type="project" value="InterPro"/>
</dbReference>
<proteinExistence type="inferred from homology"/>
<evidence type="ECO:0000313" key="3">
    <source>
        <dbReference type="EMBL" id="MTH59019.1"/>
    </source>
</evidence>
<dbReference type="InterPro" id="IPR036429">
    <property type="entry name" value="SpoA-like_sf"/>
</dbReference>
<keyword evidence="4" id="KW-1185">Reference proteome</keyword>
<sequence length="85" mass="9300">MDDLVGMIATDQIQVEITIRLGRTRMTIAELSRLTRDDIVTLDQEISDGVEICVGEKVIAHGELTSGGESDNRLCVRILGTAQRS</sequence>
<dbReference type="GO" id="GO:0003774">
    <property type="term" value="F:cytoskeletal motor activity"/>
    <property type="evidence" value="ECO:0007669"/>
    <property type="project" value="InterPro"/>
</dbReference>
<dbReference type="GO" id="GO:0006935">
    <property type="term" value="P:chemotaxis"/>
    <property type="evidence" value="ECO:0007669"/>
    <property type="project" value="InterPro"/>
</dbReference>
<dbReference type="AlphaFoldDB" id="A0A844HJ14"/>
<evidence type="ECO:0000313" key="4">
    <source>
        <dbReference type="Proteomes" id="UP000449846"/>
    </source>
</evidence>
<comment type="similarity">
    <text evidence="1">Belongs to the FliN/MopA/SpaO family.</text>
</comment>
<dbReference type="Proteomes" id="UP000449846">
    <property type="component" value="Unassembled WGS sequence"/>
</dbReference>
<dbReference type="EMBL" id="WMIG01000002">
    <property type="protein sequence ID" value="MTH59019.1"/>
    <property type="molecule type" value="Genomic_DNA"/>
</dbReference>
<evidence type="ECO:0000259" key="2">
    <source>
        <dbReference type="Pfam" id="PF01052"/>
    </source>
</evidence>
<reference evidence="3 4" key="1">
    <citation type="submission" date="2019-11" db="EMBL/GenBank/DDBJ databases">
        <authorList>
            <person name="Dong K."/>
        </authorList>
    </citation>
    <scope>NUCLEOTIDE SEQUENCE [LARGE SCALE GENOMIC DNA]</scope>
    <source>
        <strain evidence="3 4">NBRC 112902</strain>
    </source>
</reference>
<dbReference type="GO" id="GO:0009425">
    <property type="term" value="C:bacterial-type flagellum basal body"/>
    <property type="evidence" value="ECO:0007669"/>
    <property type="project" value="InterPro"/>
</dbReference>
<dbReference type="OrthoDB" id="9790303at2"/>
<comment type="caution">
    <text evidence="3">The sequence shown here is derived from an EMBL/GenBank/DDBJ whole genome shotgun (WGS) entry which is preliminary data.</text>
</comment>
<dbReference type="RefSeq" id="WP_155038945.1">
    <property type="nucleotide sequence ID" value="NZ_JBHGCD010000002.1"/>
</dbReference>
<accession>A0A844HJ14</accession>